<dbReference type="Pfam" id="PF14054">
    <property type="entry name" value="DUF4249"/>
    <property type="match status" value="1"/>
</dbReference>
<sequence>MHTSQSPVRFNQIPGKNCWWLMIVLLLAAVACKKGFTSSQFEDDHLVVLAEISAGDSVKVPVGKTIKVGSGSLIRFEKVNDATVTLTEEKSRTWILQPSYAWQYASNPTTIFTNRKRFKTNTHYSIEVKHPTMGVVTGSTYIPPLPKWTVVDTSYETHQGKKVLAVSITFQDQADKDDYYIVEGVKELLKQGRYFYYRGVRYDYNTPQGKSLYETVKNTPGVQLLNDTISINKFLRLELFTQDANTENARIDNINNPFRRLFLTDKTFNGQSYTIKFYVDQQFFVATEPLQKGRVRIQFKAASKELFDYLLEYEKYKSDFGAIPANQLPSPTGNISKGLGIFGGSARRERIYYFDKLW</sequence>
<dbReference type="Proteomes" id="UP000263900">
    <property type="component" value="Chromosome"/>
</dbReference>
<accession>A0A3B7MRJ5</accession>
<dbReference type="AlphaFoldDB" id="A0A3B7MRJ5"/>
<evidence type="ECO:0000313" key="1">
    <source>
        <dbReference type="EMBL" id="AXY75596.1"/>
    </source>
</evidence>
<protein>
    <submittedName>
        <fullName evidence="1">DUF4249 domain-containing protein</fullName>
    </submittedName>
</protein>
<dbReference type="InterPro" id="IPR025345">
    <property type="entry name" value="DUF4249"/>
</dbReference>
<evidence type="ECO:0000313" key="2">
    <source>
        <dbReference type="Proteomes" id="UP000263900"/>
    </source>
</evidence>
<name>A0A3B7MRJ5_9BACT</name>
<reference evidence="1 2" key="1">
    <citation type="submission" date="2018-09" db="EMBL/GenBank/DDBJ databases">
        <title>Genome sequencing of strain 6GH32-13.</title>
        <authorList>
            <person name="Weon H.-Y."/>
            <person name="Heo J."/>
            <person name="Kwon S.-W."/>
        </authorList>
    </citation>
    <scope>NUCLEOTIDE SEQUENCE [LARGE SCALE GENOMIC DNA]</scope>
    <source>
        <strain evidence="1 2">5GH32-13</strain>
    </source>
</reference>
<dbReference type="RefSeq" id="WP_119051477.1">
    <property type="nucleotide sequence ID" value="NZ_CP032157.1"/>
</dbReference>
<dbReference type="KEGG" id="pseg:D3H65_17150"/>
<keyword evidence="2" id="KW-1185">Reference proteome</keyword>
<proteinExistence type="predicted"/>
<organism evidence="1 2">
    <name type="scientific">Paraflavitalea soli</name>
    <dbReference type="NCBI Taxonomy" id="2315862"/>
    <lineage>
        <taxon>Bacteria</taxon>
        <taxon>Pseudomonadati</taxon>
        <taxon>Bacteroidota</taxon>
        <taxon>Chitinophagia</taxon>
        <taxon>Chitinophagales</taxon>
        <taxon>Chitinophagaceae</taxon>
        <taxon>Paraflavitalea</taxon>
    </lineage>
</organism>
<dbReference type="OrthoDB" id="744258at2"/>
<dbReference type="EMBL" id="CP032157">
    <property type="protein sequence ID" value="AXY75596.1"/>
    <property type="molecule type" value="Genomic_DNA"/>
</dbReference>
<gene>
    <name evidence="1" type="ORF">D3H65_17150</name>
</gene>